<evidence type="ECO:0000313" key="1">
    <source>
        <dbReference type="EMBL" id="CAD8096442.1"/>
    </source>
</evidence>
<dbReference type="Proteomes" id="UP000692954">
    <property type="component" value="Unassembled WGS sequence"/>
</dbReference>
<organism evidence="1 2">
    <name type="scientific">Paramecium sonneborni</name>
    <dbReference type="NCBI Taxonomy" id="65129"/>
    <lineage>
        <taxon>Eukaryota</taxon>
        <taxon>Sar</taxon>
        <taxon>Alveolata</taxon>
        <taxon>Ciliophora</taxon>
        <taxon>Intramacronucleata</taxon>
        <taxon>Oligohymenophorea</taxon>
        <taxon>Peniculida</taxon>
        <taxon>Parameciidae</taxon>
        <taxon>Paramecium</taxon>
    </lineage>
</organism>
<reference evidence="1" key="1">
    <citation type="submission" date="2021-01" db="EMBL/GenBank/DDBJ databases">
        <authorList>
            <consortium name="Genoscope - CEA"/>
            <person name="William W."/>
        </authorList>
    </citation>
    <scope>NUCLEOTIDE SEQUENCE</scope>
</reference>
<proteinExistence type="predicted"/>
<dbReference type="EMBL" id="CAJJDN010000066">
    <property type="protein sequence ID" value="CAD8096442.1"/>
    <property type="molecule type" value="Genomic_DNA"/>
</dbReference>
<keyword evidence="2" id="KW-1185">Reference proteome</keyword>
<sequence length="131" mass="15865">MIKNWVTDENNQLKLSIYLIQNAKQIQENQSYQYKVQDLIKKTRQQTTQFKSKRMKVIKLILISFYRETRDEINKFLTDNKTYAMNLISKKARELDEIMTDEEMAEILERAQNGREISREEFYNIINIKTF</sequence>
<comment type="caution">
    <text evidence="1">The sequence shown here is derived from an EMBL/GenBank/DDBJ whole genome shotgun (WGS) entry which is preliminary data.</text>
</comment>
<protein>
    <submittedName>
        <fullName evidence="1">Uncharacterized protein</fullName>
    </submittedName>
</protein>
<evidence type="ECO:0000313" key="2">
    <source>
        <dbReference type="Proteomes" id="UP000692954"/>
    </source>
</evidence>
<accession>A0A8S1NVW2</accession>
<dbReference type="AlphaFoldDB" id="A0A8S1NVW2"/>
<gene>
    <name evidence="1" type="ORF">PSON_ATCC_30995.1.T0660165</name>
</gene>
<name>A0A8S1NVW2_9CILI</name>